<dbReference type="AlphaFoldDB" id="A0A8J5VGB2"/>
<feature type="region of interest" description="Disordered" evidence="1">
    <location>
        <begin position="20"/>
        <end position="90"/>
    </location>
</feature>
<evidence type="ECO:0000313" key="2">
    <source>
        <dbReference type="EMBL" id="KAG8066090.1"/>
    </source>
</evidence>
<protein>
    <submittedName>
        <fullName evidence="2">Uncharacterized protein</fullName>
    </submittedName>
</protein>
<feature type="compositionally biased region" description="Basic and acidic residues" evidence="1">
    <location>
        <begin position="60"/>
        <end position="80"/>
    </location>
</feature>
<organism evidence="2 3">
    <name type="scientific">Zizania palustris</name>
    <name type="common">Northern wild rice</name>
    <dbReference type="NCBI Taxonomy" id="103762"/>
    <lineage>
        <taxon>Eukaryota</taxon>
        <taxon>Viridiplantae</taxon>
        <taxon>Streptophyta</taxon>
        <taxon>Embryophyta</taxon>
        <taxon>Tracheophyta</taxon>
        <taxon>Spermatophyta</taxon>
        <taxon>Magnoliopsida</taxon>
        <taxon>Liliopsida</taxon>
        <taxon>Poales</taxon>
        <taxon>Poaceae</taxon>
        <taxon>BOP clade</taxon>
        <taxon>Oryzoideae</taxon>
        <taxon>Oryzeae</taxon>
        <taxon>Zizaniinae</taxon>
        <taxon>Zizania</taxon>
    </lineage>
</organism>
<name>A0A8J5VGB2_ZIZPA</name>
<accession>A0A8J5VGB2</accession>
<dbReference type="EMBL" id="JAAALK010000285">
    <property type="protein sequence ID" value="KAG8066090.1"/>
    <property type="molecule type" value="Genomic_DNA"/>
</dbReference>
<reference evidence="2" key="1">
    <citation type="journal article" date="2021" name="bioRxiv">
        <title>Whole Genome Assembly and Annotation of Northern Wild Rice, Zizania palustris L., Supports a Whole Genome Duplication in the Zizania Genus.</title>
        <authorList>
            <person name="Haas M."/>
            <person name="Kono T."/>
            <person name="Macchietto M."/>
            <person name="Millas R."/>
            <person name="McGilp L."/>
            <person name="Shao M."/>
            <person name="Duquette J."/>
            <person name="Hirsch C.N."/>
            <person name="Kimball J."/>
        </authorList>
    </citation>
    <scope>NUCLEOTIDE SEQUENCE</scope>
    <source>
        <tissue evidence="2">Fresh leaf tissue</tissue>
    </source>
</reference>
<evidence type="ECO:0000313" key="3">
    <source>
        <dbReference type="Proteomes" id="UP000729402"/>
    </source>
</evidence>
<comment type="caution">
    <text evidence="2">The sequence shown here is derived from an EMBL/GenBank/DDBJ whole genome shotgun (WGS) entry which is preliminary data.</text>
</comment>
<proteinExistence type="predicted"/>
<gene>
    <name evidence="2" type="ORF">GUJ93_ZPchr0004g38317</name>
</gene>
<dbReference type="Proteomes" id="UP000729402">
    <property type="component" value="Unassembled WGS sequence"/>
</dbReference>
<reference evidence="2" key="2">
    <citation type="submission" date="2021-02" db="EMBL/GenBank/DDBJ databases">
        <authorList>
            <person name="Kimball J.A."/>
            <person name="Haas M.W."/>
            <person name="Macchietto M."/>
            <person name="Kono T."/>
            <person name="Duquette J."/>
            <person name="Shao M."/>
        </authorList>
    </citation>
    <scope>NUCLEOTIDE SEQUENCE</scope>
    <source>
        <tissue evidence="2">Fresh leaf tissue</tissue>
    </source>
</reference>
<evidence type="ECO:0000256" key="1">
    <source>
        <dbReference type="SAM" id="MobiDB-lite"/>
    </source>
</evidence>
<keyword evidence="3" id="KW-1185">Reference proteome</keyword>
<sequence length="90" mass="9455">MASRDVGDDPGAAMVISGTTLARASWRSNPPPASAGGEEDSFPRAALGESASYATAATRRPGDRESEIGGKSRGEERSDRWVPLSEYASR</sequence>